<evidence type="ECO:0000256" key="1">
    <source>
        <dbReference type="ARBA" id="ARBA00023015"/>
    </source>
</evidence>
<dbReference type="Pfam" id="PF00356">
    <property type="entry name" value="LacI"/>
    <property type="match status" value="1"/>
</dbReference>
<dbReference type="InterPro" id="IPR000843">
    <property type="entry name" value="HTH_LacI"/>
</dbReference>
<keyword evidence="6" id="KW-1185">Reference proteome</keyword>
<proteinExistence type="predicted"/>
<dbReference type="CDD" id="cd06267">
    <property type="entry name" value="PBP1_LacI_sugar_binding-like"/>
    <property type="match status" value="1"/>
</dbReference>
<evidence type="ECO:0000256" key="3">
    <source>
        <dbReference type="ARBA" id="ARBA00023163"/>
    </source>
</evidence>
<dbReference type="InterPro" id="IPR010982">
    <property type="entry name" value="Lambda_DNA-bd_dom_sf"/>
</dbReference>
<dbReference type="InterPro" id="IPR028082">
    <property type="entry name" value="Peripla_BP_I"/>
</dbReference>
<dbReference type="CDD" id="cd01392">
    <property type="entry name" value="HTH_LacI"/>
    <property type="match status" value="1"/>
</dbReference>
<reference evidence="6" key="1">
    <citation type="journal article" date="2019" name="Int. J. Syst. Evol. Microbiol.">
        <title>The Global Catalogue of Microorganisms (GCM) 10K type strain sequencing project: providing services to taxonomists for standard genome sequencing and annotation.</title>
        <authorList>
            <consortium name="The Broad Institute Genomics Platform"/>
            <consortium name="The Broad Institute Genome Sequencing Center for Infectious Disease"/>
            <person name="Wu L."/>
            <person name="Ma J."/>
        </authorList>
    </citation>
    <scope>NUCLEOTIDE SEQUENCE [LARGE SCALE GENOMIC DNA]</scope>
    <source>
        <strain evidence="6">NBRC 112416</strain>
    </source>
</reference>
<evidence type="ECO:0000256" key="2">
    <source>
        <dbReference type="ARBA" id="ARBA00023125"/>
    </source>
</evidence>
<dbReference type="RefSeq" id="WP_284341819.1">
    <property type="nucleotide sequence ID" value="NZ_BSNS01000020.1"/>
</dbReference>
<dbReference type="SMART" id="SM00354">
    <property type="entry name" value="HTH_LACI"/>
    <property type="match status" value="1"/>
</dbReference>
<dbReference type="PANTHER" id="PTHR30146:SF109">
    <property type="entry name" value="HTH-TYPE TRANSCRIPTIONAL REGULATOR GALS"/>
    <property type="match status" value="1"/>
</dbReference>
<accession>A0ABQ5W9L5</accession>
<dbReference type="InterPro" id="IPR046335">
    <property type="entry name" value="LacI/GalR-like_sensor"/>
</dbReference>
<dbReference type="PANTHER" id="PTHR30146">
    <property type="entry name" value="LACI-RELATED TRANSCRIPTIONAL REPRESSOR"/>
    <property type="match status" value="1"/>
</dbReference>
<protein>
    <submittedName>
        <fullName evidence="5">LacI family transcriptional regulator</fullName>
    </submittedName>
</protein>
<gene>
    <name evidence="5" type="ORF">GCM10010862_36670</name>
</gene>
<dbReference type="PROSITE" id="PS50932">
    <property type="entry name" value="HTH_LACI_2"/>
    <property type="match status" value="1"/>
</dbReference>
<dbReference type="SUPFAM" id="SSF53822">
    <property type="entry name" value="Periplasmic binding protein-like I"/>
    <property type="match status" value="1"/>
</dbReference>
<evidence type="ECO:0000259" key="4">
    <source>
        <dbReference type="PROSITE" id="PS50932"/>
    </source>
</evidence>
<dbReference type="Gene3D" id="1.10.260.40">
    <property type="entry name" value="lambda repressor-like DNA-binding domains"/>
    <property type="match status" value="1"/>
</dbReference>
<dbReference type="EMBL" id="BSNS01000020">
    <property type="protein sequence ID" value="GLQ56408.1"/>
    <property type="molecule type" value="Genomic_DNA"/>
</dbReference>
<dbReference type="Gene3D" id="3.40.50.2300">
    <property type="match status" value="2"/>
</dbReference>
<dbReference type="Proteomes" id="UP001156691">
    <property type="component" value="Unassembled WGS sequence"/>
</dbReference>
<dbReference type="SUPFAM" id="SSF47413">
    <property type="entry name" value="lambda repressor-like DNA-binding domains"/>
    <property type="match status" value="1"/>
</dbReference>
<dbReference type="Pfam" id="PF13377">
    <property type="entry name" value="Peripla_BP_3"/>
    <property type="match status" value="1"/>
</dbReference>
<keyword evidence="1" id="KW-0805">Transcription regulation</keyword>
<feature type="domain" description="HTH lacI-type" evidence="4">
    <location>
        <begin position="2"/>
        <end position="56"/>
    </location>
</feature>
<evidence type="ECO:0000313" key="5">
    <source>
        <dbReference type="EMBL" id="GLQ56408.1"/>
    </source>
</evidence>
<evidence type="ECO:0000313" key="6">
    <source>
        <dbReference type="Proteomes" id="UP001156691"/>
    </source>
</evidence>
<keyword evidence="3" id="KW-0804">Transcription</keyword>
<name>A0ABQ5W9L5_9HYPH</name>
<sequence>MATIRDVAKLAGVAISTASAAINRSAPVSEEVIAKVEEAVREIGYVPHGAAQSLRSGQSRLIGLIVPNISNPHFSAVAHIIENACLNAGYLSMAFSTGQDSERESQILRMLRQQRVAGLIIIPTRSDAAHGERLARELHVPTVLLDMYVEGLPHDVLKLDNVAASRIATEHLIRLGHRRIAVLTGIPGLITSEDRLAGYLEAHRRAGIDVDPALLLAGDFKEETARASVRAVMTGAMPPTALVSINNMMTMGALHALRELGLRAPADVSFVGIDDFDFADLIDPPLTVVRVPVAEMTVRSIEVLLDEIAGKRPPTGRVEVFQPTLVVRESARAV</sequence>
<comment type="caution">
    <text evidence="5">The sequence shown here is derived from an EMBL/GenBank/DDBJ whole genome shotgun (WGS) entry which is preliminary data.</text>
</comment>
<keyword evidence="2" id="KW-0238">DNA-binding</keyword>
<organism evidence="5 6">
    <name type="scientific">Devosia nitrariae</name>
    <dbReference type="NCBI Taxonomy" id="2071872"/>
    <lineage>
        <taxon>Bacteria</taxon>
        <taxon>Pseudomonadati</taxon>
        <taxon>Pseudomonadota</taxon>
        <taxon>Alphaproteobacteria</taxon>
        <taxon>Hyphomicrobiales</taxon>
        <taxon>Devosiaceae</taxon>
        <taxon>Devosia</taxon>
    </lineage>
</organism>